<accession>A0ABW7XQR9</accession>
<keyword evidence="4" id="KW-1185">Reference proteome</keyword>
<dbReference type="InterPro" id="IPR035930">
    <property type="entry name" value="FomD-like_sf"/>
</dbReference>
<name>A0ABW7XQR9_9MICO</name>
<evidence type="ECO:0000313" key="3">
    <source>
        <dbReference type="EMBL" id="MFI2489872.1"/>
    </source>
</evidence>
<evidence type="ECO:0000256" key="1">
    <source>
        <dbReference type="SAM" id="MobiDB-lite"/>
    </source>
</evidence>
<gene>
    <name evidence="3" type="ORF">ACH47X_23370</name>
</gene>
<dbReference type="EMBL" id="JBIRYI010000018">
    <property type="protein sequence ID" value="MFI2489872.1"/>
    <property type="molecule type" value="Genomic_DNA"/>
</dbReference>
<dbReference type="InterPro" id="IPR007295">
    <property type="entry name" value="DUF402"/>
</dbReference>
<proteinExistence type="predicted"/>
<dbReference type="Gene3D" id="2.40.380.10">
    <property type="entry name" value="FomD-like"/>
    <property type="match status" value="1"/>
</dbReference>
<reference evidence="3 4" key="1">
    <citation type="submission" date="2024-10" db="EMBL/GenBank/DDBJ databases">
        <title>The Natural Products Discovery Center: Release of the First 8490 Sequenced Strains for Exploring Actinobacteria Biosynthetic Diversity.</title>
        <authorList>
            <person name="Kalkreuter E."/>
            <person name="Kautsar S.A."/>
            <person name="Yang D."/>
            <person name="Bader C.D."/>
            <person name="Teijaro C.N."/>
            <person name="Fluegel L."/>
            <person name="Davis C.M."/>
            <person name="Simpson J.R."/>
            <person name="Lauterbach L."/>
            <person name="Steele A.D."/>
            <person name="Gui C."/>
            <person name="Meng S."/>
            <person name="Li G."/>
            <person name="Viehrig K."/>
            <person name="Ye F."/>
            <person name="Su P."/>
            <person name="Kiefer A.F."/>
            <person name="Nichols A."/>
            <person name="Cepeda A.J."/>
            <person name="Yan W."/>
            <person name="Fan B."/>
            <person name="Jiang Y."/>
            <person name="Adhikari A."/>
            <person name="Zheng C.-J."/>
            <person name="Schuster L."/>
            <person name="Cowan T.M."/>
            <person name="Smanski M.J."/>
            <person name="Chevrette M.G."/>
            <person name="De Carvalho L.P.S."/>
            <person name="Shen B."/>
        </authorList>
    </citation>
    <scope>NUCLEOTIDE SEQUENCE [LARGE SCALE GENOMIC DNA]</scope>
    <source>
        <strain evidence="3 4">NPDC019481</strain>
    </source>
</reference>
<feature type="domain" description="DUF402" evidence="2">
    <location>
        <begin position="31"/>
        <end position="187"/>
    </location>
</feature>
<dbReference type="SUPFAM" id="SSF159234">
    <property type="entry name" value="FomD-like"/>
    <property type="match status" value="1"/>
</dbReference>
<dbReference type="Proteomes" id="UP001611580">
    <property type="component" value="Unassembled WGS sequence"/>
</dbReference>
<evidence type="ECO:0000313" key="4">
    <source>
        <dbReference type="Proteomes" id="UP001611580"/>
    </source>
</evidence>
<organism evidence="3 4">
    <name type="scientific">Promicromonospora kroppenstedtii</name>
    <dbReference type="NCBI Taxonomy" id="440482"/>
    <lineage>
        <taxon>Bacteria</taxon>
        <taxon>Bacillati</taxon>
        <taxon>Actinomycetota</taxon>
        <taxon>Actinomycetes</taxon>
        <taxon>Micrococcales</taxon>
        <taxon>Promicromonosporaceae</taxon>
        <taxon>Promicromonospora</taxon>
    </lineage>
</organism>
<feature type="region of interest" description="Disordered" evidence="1">
    <location>
        <begin position="1"/>
        <end position="23"/>
    </location>
</feature>
<dbReference type="RefSeq" id="WP_397407381.1">
    <property type="nucleotide sequence ID" value="NZ_JBIRYI010000018.1"/>
</dbReference>
<feature type="compositionally biased region" description="Polar residues" evidence="1">
    <location>
        <begin position="1"/>
        <end position="18"/>
    </location>
</feature>
<comment type="caution">
    <text evidence="3">The sequence shown here is derived from an EMBL/GenBank/DDBJ whole genome shotgun (WGS) entry which is preliminary data.</text>
</comment>
<protein>
    <submittedName>
        <fullName evidence="3">DUF402 domain-containing protein</fullName>
    </submittedName>
</protein>
<dbReference type="Pfam" id="PF04167">
    <property type="entry name" value="DUF402"/>
    <property type="match status" value="1"/>
</dbReference>
<sequence>MSAQQPADQGVSPSQPTAPGTLVGCRMRKWDGTPHWRFDAAYLGRDEHGTWLGYPTGTRFSRPGRDYRTRHPGVVLFGDGGWVADLYRDNPRDVLLYIDLATVPEWRAVPAGGGRRRPAFEVSAVDMDLDVLALRPGSERAHEQGDFFIDDEDEFAEHTVRYGYPPEVVAQVRADADALLAAVTAGEAPYDGATADRWFAVLDAL</sequence>
<evidence type="ECO:0000259" key="2">
    <source>
        <dbReference type="Pfam" id="PF04167"/>
    </source>
</evidence>